<evidence type="ECO:0000313" key="2">
    <source>
        <dbReference type="Proteomes" id="UP000240904"/>
    </source>
</evidence>
<gene>
    <name evidence="1" type="ORF">C9I89_20825</name>
</gene>
<protein>
    <submittedName>
        <fullName evidence="1">Uncharacterized protein</fullName>
    </submittedName>
</protein>
<dbReference type="Proteomes" id="UP000240904">
    <property type="component" value="Unassembled WGS sequence"/>
</dbReference>
<name>A0A2T3MSB9_9GAMM</name>
<organism evidence="1 2">
    <name type="scientific">Photobacterium lipolyticum</name>
    <dbReference type="NCBI Taxonomy" id="266810"/>
    <lineage>
        <taxon>Bacteria</taxon>
        <taxon>Pseudomonadati</taxon>
        <taxon>Pseudomonadota</taxon>
        <taxon>Gammaproteobacteria</taxon>
        <taxon>Vibrionales</taxon>
        <taxon>Vibrionaceae</taxon>
        <taxon>Photobacterium</taxon>
    </lineage>
</organism>
<dbReference type="RefSeq" id="WP_107285253.1">
    <property type="nucleotide sequence ID" value="NZ_PYMC01000024.1"/>
</dbReference>
<reference evidence="1 2" key="1">
    <citation type="submission" date="2018-03" db="EMBL/GenBank/DDBJ databases">
        <title>Whole genome sequencing of Histamine producing bacteria.</title>
        <authorList>
            <person name="Butler K."/>
        </authorList>
    </citation>
    <scope>NUCLEOTIDE SEQUENCE [LARGE SCALE GENOMIC DNA]</scope>
    <source>
        <strain evidence="1 2">DSM 16190</strain>
    </source>
</reference>
<dbReference type="EMBL" id="PYMC01000024">
    <property type="protein sequence ID" value="PSW00657.1"/>
    <property type="molecule type" value="Genomic_DNA"/>
</dbReference>
<dbReference type="OrthoDB" id="5828158at2"/>
<comment type="caution">
    <text evidence="1">The sequence shown here is derived from an EMBL/GenBank/DDBJ whole genome shotgun (WGS) entry which is preliminary data.</text>
</comment>
<evidence type="ECO:0000313" key="1">
    <source>
        <dbReference type="EMBL" id="PSW00657.1"/>
    </source>
</evidence>
<sequence>MAHTINWQAIDFTVEELAASTYGEDRTEVGGYLVEMVMKENKGPLDAEPLKMVRTLLAEAEMAGRE</sequence>
<keyword evidence="2" id="KW-1185">Reference proteome</keyword>
<proteinExistence type="predicted"/>
<dbReference type="AlphaFoldDB" id="A0A2T3MSB9"/>
<accession>A0A2T3MSB9</accession>